<evidence type="ECO:0000313" key="3">
    <source>
        <dbReference type="EMBL" id="MEU8139462.1"/>
    </source>
</evidence>
<evidence type="ECO:0000256" key="1">
    <source>
        <dbReference type="SAM" id="MobiDB-lite"/>
    </source>
</evidence>
<feature type="signal peptide" evidence="2">
    <location>
        <begin position="1"/>
        <end position="23"/>
    </location>
</feature>
<name>A0ABV3DW31_9ACTN</name>
<gene>
    <name evidence="3" type="ORF">AB0C36_38935</name>
</gene>
<accession>A0ABV3DW31</accession>
<feature type="compositionally biased region" description="Low complexity" evidence="1">
    <location>
        <begin position="32"/>
        <end position="42"/>
    </location>
</feature>
<dbReference type="EMBL" id="JBEZFP010000176">
    <property type="protein sequence ID" value="MEU8139462.1"/>
    <property type="molecule type" value="Genomic_DNA"/>
</dbReference>
<organism evidence="3 4">
    <name type="scientific">Streptodolium elevatio</name>
    <dbReference type="NCBI Taxonomy" id="3157996"/>
    <lineage>
        <taxon>Bacteria</taxon>
        <taxon>Bacillati</taxon>
        <taxon>Actinomycetota</taxon>
        <taxon>Actinomycetes</taxon>
        <taxon>Kitasatosporales</taxon>
        <taxon>Streptomycetaceae</taxon>
        <taxon>Streptodolium</taxon>
    </lineage>
</organism>
<reference evidence="3 4" key="1">
    <citation type="submission" date="2024-06" db="EMBL/GenBank/DDBJ databases">
        <title>The Natural Products Discovery Center: Release of the First 8490 Sequenced Strains for Exploring Actinobacteria Biosynthetic Diversity.</title>
        <authorList>
            <person name="Kalkreuter E."/>
            <person name="Kautsar S.A."/>
            <person name="Yang D."/>
            <person name="Bader C.D."/>
            <person name="Teijaro C.N."/>
            <person name="Fluegel L."/>
            <person name="Davis C.M."/>
            <person name="Simpson J.R."/>
            <person name="Lauterbach L."/>
            <person name="Steele A.D."/>
            <person name="Gui C."/>
            <person name="Meng S."/>
            <person name="Li G."/>
            <person name="Viehrig K."/>
            <person name="Ye F."/>
            <person name="Su P."/>
            <person name="Kiefer A.F."/>
            <person name="Nichols A."/>
            <person name="Cepeda A.J."/>
            <person name="Yan W."/>
            <person name="Fan B."/>
            <person name="Jiang Y."/>
            <person name="Adhikari A."/>
            <person name="Zheng C.-J."/>
            <person name="Schuster L."/>
            <person name="Cowan T.M."/>
            <person name="Smanski M.J."/>
            <person name="Chevrette M.G."/>
            <person name="De Carvalho L.P.S."/>
            <person name="Shen B."/>
        </authorList>
    </citation>
    <scope>NUCLEOTIDE SEQUENCE [LARGE SCALE GENOMIC DNA]</scope>
    <source>
        <strain evidence="3 4">NPDC048946</strain>
    </source>
</reference>
<comment type="caution">
    <text evidence="3">The sequence shown here is derived from an EMBL/GenBank/DDBJ whole genome shotgun (WGS) entry which is preliminary data.</text>
</comment>
<evidence type="ECO:0000313" key="4">
    <source>
        <dbReference type="Proteomes" id="UP001551482"/>
    </source>
</evidence>
<proteinExistence type="predicted"/>
<dbReference type="Proteomes" id="UP001551482">
    <property type="component" value="Unassembled WGS sequence"/>
</dbReference>
<keyword evidence="4" id="KW-1185">Reference proteome</keyword>
<evidence type="ECO:0000256" key="2">
    <source>
        <dbReference type="SAM" id="SignalP"/>
    </source>
</evidence>
<protein>
    <submittedName>
        <fullName evidence="3">Signal protein</fullName>
    </submittedName>
</protein>
<dbReference type="RefSeq" id="WP_358363574.1">
    <property type="nucleotide sequence ID" value="NZ_JBEZFP010000176.1"/>
</dbReference>
<dbReference type="PROSITE" id="PS51257">
    <property type="entry name" value="PROKAR_LIPOPROTEIN"/>
    <property type="match status" value="1"/>
</dbReference>
<feature type="chain" id="PRO_5047418968" evidence="2">
    <location>
        <begin position="24"/>
        <end position="217"/>
    </location>
</feature>
<feature type="region of interest" description="Disordered" evidence="1">
    <location>
        <begin position="25"/>
        <end position="53"/>
    </location>
</feature>
<sequence>MTRRRSSLASFALVICAAMTLSACSSDDKKPSAASSSGAGIADTPIPAAPGGDEIADLQSRWWGWAASQPAATNPVSDTTGQQCAQGQPDDVWFVAGTFGADAKRTCTVPAGRALAGPLLNRTADTVEQCEAFIAASDGEVVLDGSPVDVKKVGPEAVKFTGVAGNPVTNSAGEVSKQGCGLWFTLAPLAPGAHKLTISGVSDDFKVSVEYTLNVAG</sequence>
<keyword evidence="2" id="KW-0732">Signal</keyword>